<dbReference type="Pfam" id="PF08327">
    <property type="entry name" value="AHSA1"/>
    <property type="match status" value="1"/>
</dbReference>
<gene>
    <name evidence="3" type="ORF">E7Z59_14190</name>
</gene>
<comment type="caution">
    <text evidence="3">The sequence shown here is derived from an EMBL/GenBank/DDBJ whole genome shotgun (WGS) entry which is preliminary data.</text>
</comment>
<protein>
    <submittedName>
        <fullName evidence="3">SRPBCC domain-containing protein</fullName>
    </submittedName>
</protein>
<feature type="domain" description="Activator of Hsp90 ATPase homologue 1/2-like C-terminal" evidence="2">
    <location>
        <begin position="16"/>
        <end position="145"/>
    </location>
</feature>
<organism evidence="3 4">
    <name type="scientific">Robertkochia marina</name>
    <dbReference type="NCBI Taxonomy" id="1227945"/>
    <lineage>
        <taxon>Bacteria</taxon>
        <taxon>Pseudomonadati</taxon>
        <taxon>Bacteroidota</taxon>
        <taxon>Flavobacteriia</taxon>
        <taxon>Flavobacteriales</taxon>
        <taxon>Flavobacteriaceae</taxon>
        <taxon>Robertkochia</taxon>
    </lineage>
</organism>
<reference evidence="3 4" key="1">
    <citation type="submission" date="2019-04" db="EMBL/GenBank/DDBJ databases">
        <title>Draft genome sequence of Robertkochia marina CC-AMO-30D.</title>
        <authorList>
            <person name="Hameed A."/>
            <person name="Lin S.-Y."/>
            <person name="Shahina M."/>
            <person name="Lai W.-A."/>
            <person name="Young C.-C."/>
        </authorList>
    </citation>
    <scope>NUCLEOTIDE SEQUENCE [LARGE SCALE GENOMIC DNA]</scope>
    <source>
        <strain evidence="3 4">CC-AMO-30D</strain>
    </source>
</reference>
<dbReference type="AlphaFoldDB" id="A0A4S3LX27"/>
<dbReference type="RefSeq" id="WP_136337018.1">
    <property type="nucleotide sequence ID" value="NZ_QXMP01000002.1"/>
</dbReference>
<dbReference type="CDD" id="cd07814">
    <property type="entry name" value="SRPBCC_CalC_Aha1-like"/>
    <property type="match status" value="1"/>
</dbReference>
<sequence>MNNLSFDKFVKKILIKAPLEKIYWCWSTEDGLTSWFLRASDHIRDGKRINHQETVKAGDEYLWMWYNWDGEEKGIVKEANGKDHIVFSFAGECTLDIQLRSLKEGTLLVLTQSDIPTDDKSKLNIYSGCSSGWSFWLTNLKAFLEHGILLHETSLDLRDDPNAAFEYVNI</sequence>
<dbReference type="OrthoDB" id="9800631at2"/>
<dbReference type="InterPro" id="IPR023393">
    <property type="entry name" value="START-like_dom_sf"/>
</dbReference>
<evidence type="ECO:0000259" key="2">
    <source>
        <dbReference type="Pfam" id="PF08327"/>
    </source>
</evidence>
<evidence type="ECO:0000256" key="1">
    <source>
        <dbReference type="ARBA" id="ARBA00006817"/>
    </source>
</evidence>
<name>A0A4S3LX27_9FLAO</name>
<dbReference type="Gene3D" id="3.30.530.20">
    <property type="match status" value="1"/>
</dbReference>
<dbReference type="EMBL" id="SSMC01000004">
    <property type="protein sequence ID" value="THD65734.1"/>
    <property type="molecule type" value="Genomic_DNA"/>
</dbReference>
<proteinExistence type="inferred from homology"/>
<comment type="similarity">
    <text evidence="1">Belongs to the AHA1 family.</text>
</comment>
<evidence type="ECO:0000313" key="4">
    <source>
        <dbReference type="Proteomes" id="UP000305939"/>
    </source>
</evidence>
<dbReference type="Proteomes" id="UP000305939">
    <property type="component" value="Unassembled WGS sequence"/>
</dbReference>
<dbReference type="SUPFAM" id="SSF55961">
    <property type="entry name" value="Bet v1-like"/>
    <property type="match status" value="1"/>
</dbReference>
<dbReference type="InterPro" id="IPR013538">
    <property type="entry name" value="ASHA1/2-like_C"/>
</dbReference>
<keyword evidence="4" id="KW-1185">Reference proteome</keyword>
<evidence type="ECO:0000313" key="3">
    <source>
        <dbReference type="EMBL" id="THD65734.1"/>
    </source>
</evidence>
<accession>A0A4S3LX27</accession>